<keyword evidence="2" id="KW-0808">Transferase</keyword>
<feature type="non-terminal residue" evidence="3">
    <location>
        <position position="1"/>
    </location>
</feature>
<protein>
    <submittedName>
        <fullName evidence="3">Uncharacterized protein</fullName>
    </submittedName>
</protein>
<dbReference type="InterPro" id="IPR002201">
    <property type="entry name" value="Glyco_trans_9"/>
</dbReference>
<dbReference type="EMBL" id="UINC01204408">
    <property type="protein sequence ID" value="SVE25116.1"/>
    <property type="molecule type" value="Genomic_DNA"/>
</dbReference>
<dbReference type="SUPFAM" id="SSF53756">
    <property type="entry name" value="UDP-Glycosyltransferase/glycogen phosphorylase"/>
    <property type="match status" value="1"/>
</dbReference>
<gene>
    <name evidence="3" type="ORF">METZ01_LOCUS477970</name>
</gene>
<feature type="non-terminal residue" evidence="3">
    <location>
        <position position="243"/>
    </location>
</feature>
<proteinExistence type="predicted"/>
<dbReference type="AlphaFoldDB" id="A0A383BY02"/>
<dbReference type="Pfam" id="PF01075">
    <property type="entry name" value="Glyco_transf_9"/>
    <property type="match status" value="1"/>
</dbReference>
<evidence type="ECO:0000313" key="3">
    <source>
        <dbReference type="EMBL" id="SVE25116.1"/>
    </source>
</evidence>
<dbReference type="Gene3D" id="3.40.50.2000">
    <property type="entry name" value="Glycogen Phosphorylase B"/>
    <property type="match status" value="1"/>
</dbReference>
<dbReference type="InterPro" id="IPR051199">
    <property type="entry name" value="LPS_LOS_Heptosyltrfase"/>
</dbReference>
<keyword evidence="1" id="KW-0328">Glycosyltransferase</keyword>
<evidence type="ECO:0000256" key="1">
    <source>
        <dbReference type="ARBA" id="ARBA00022676"/>
    </source>
</evidence>
<dbReference type="GO" id="GO:0009244">
    <property type="term" value="P:lipopolysaccharide core region biosynthetic process"/>
    <property type="evidence" value="ECO:0007669"/>
    <property type="project" value="TreeGrafter"/>
</dbReference>
<dbReference type="PANTHER" id="PTHR30160">
    <property type="entry name" value="TETRAACYLDISACCHARIDE 4'-KINASE-RELATED"/>
    <property type="match status" value="1"/>
</dbReference>
<evidence type="ECO:0000256" key="2">
    <source>
        <dbReference type="ARBA" id="ARBA00022679"/>
    </source>
</evidence>
<dbReference type="GO" id="GO:0008713">
    <property type="term" value="F:ADP-heptose-lipopolysaccharide heptosyltransferase activity"/>
    <property type="evidence" value="ECO:0007669"/>
    <property type="project" value="TreeGrafter"/>
</dbReference>
<organism evidence="3">
    <name type="scientific">marine metagenome</name>
    <dbReference type="NCBI Taxonomy" id="408172"/>
    <lineage>
        <taxon>unclassified sequences</taxon>
        <taxon>metagenomes</taxon>
        <taxon>ecological metagenomes</taxon>
    </lineage>
</organism>
<accession>A0A383BY02</accession>
<name>A0A383BY02_9ZZZZ</name>
<sequence>GTMHIATAVGTPIIGLFFAHAHPFETGPYSSGNLIFQARISCAPCSYGVECTNIVCIHKVRPDHLLSMIKIHQEEKQWRLPESMLGLEEVNIYNTCIGKDRRLRLRPLVKHPLDLNDIFREIYTGHWLESLGTLNIHGSSTSNIEEILLGEYDCKNAHKLLTRIEEKLHMLRRLEKITHQGISSADEIAQICIAERPKKINRVKILAQIIESLDKEISQIGYTHPELKPVTDLFGKRKENFQG</sequence>
<dbReference type="GO" id="GO:0005829">
    <property type="term" value="C:cytosol"/>
    <property type="evidence" value="ECO:0007669"/>
    <property type="project" value="TreeGrafter"/>
</dbReference>
<reference evidence="3" key="1">
    <citation type="submission" date="2018-05" db="EMBL/GenBank/DDBJ databases">
        <authorList>
            <person name="Lanie J.A."/>
            <person name="Ng W.-L."/>
            <person name="Kazmierczak K.M."/>
            <person name="Andrzejewski T.M."/>
            <person name="Davidsen T.M."/>
            <person name="Wayne K.J."/>
            <person name="Tettelin H."/>
            <person name="Glass J.I."/>
            <person name="Rusch D."/>
            <person name="Podicherti R."/>
            <person name="Tsui H.-C.T."/>
            <person name="Winkler M.E."/>
        </authorList>
    </citation>
    <scope>NUCLEOTIDE SEQUENCE</scope>
</reference>